<evidence type="ECO:0000256" key="1">
    <source>
        <dbReference type="SAM" id="MobiDB-lite"/>
    </source>
</evidence>
<name>A0A438BR21_VITVI</name>
<proteinExistence type="predicted"/>
<feature type="region of interest" description="Disordered" evidence="1">
    <location>
        <begin position="177"/>
        <end position="236"/>
    </location>
</feature>
<comment type="caution">
    <text evidence="2">The sequence shown here is derived from an EMBL/GenBank/DDBJ whole genome shotgun (WGS) entry which is preliminary data.</text>
</comment>
<reference evidence="2 3" key="1">
    <citation type="journal article" date="2018" name="PLoS Genet.">
        <title>Population sequencing reveals clonal diversity and ancestral inbreeding in the grapevine cultivar Chardonnay.</title>
        <authorList>
            <person name="Roach M.J."/>
            <person name="Johnson D.L."/>
            <person name="Bohlmann J."/>
            <person name="van Vuuren H.J."/>
            <person name="Jones S.J."/>
            <person name="Pretorius I.S."/>
            <person name="Schmidt S.A."/>
            <person name="Borneman A.R."/>
        </authorList>
    </citation>
    <scope>NUCLEOTIDE SEQUENCE [LARGE SCALE GENOMIC DNA]</scope>
    <source>
        <strain evidence="3">cv. Chardonnay</strain>
        <tissue evidence="2">Leaf</tissue>
    </source>
</reference>
<gene>
    <name evidence="2" type="ORF">CK203_102351</name>
</gene>
<accession>A0A438BR21</accession>
<dbReference type="EMBL" id="QGNW01002653">
    <property type="protein sequence ID" value="RVW13415.1"/>
    <property type="molecule type" value="Genomic_DNA"/>
</dbReference>
<protein>
    <submittedName>
        <fullName evidence="2">Uncharacterized protein</fullName>
    </submittedName>
</protein>
<dbReference type="AlphaFoldDB" id="A0A438BR21"/>
<feature type="compositionally biased region" description="Low complexity" evidence="1">
    <location>
        <begin position="212"/>
        <end position="226"/>
    </location>
</feature>
<organism evidence="2 3">
    <name type="scientific">Vitis vinifera</name>
    <name type="common">Grape</name>
    <dbReference type="NCBI Taxonomy" id="29760"/>
    <lineage>
        <taxon>Eukaryota</taxon>
        <taxon>Viridiplantae</taxon>
        <taxon>Streptophyta</taxon>
        <taxon>Embryophyta</taxon>
        <taxon>Tracheophyta</taxon>
        <taxon>Spermatophyta</taxon>
        <taxon>Magnoliopsida</taxon>
        <taxon>eudicotyledons</taxon>
        <taxon>Gunneridae</taxon>
        <taxon>Pentapetalae</taxon>
        <taxon>rosids</taxon>
        <taxon>Vitales</taxon>
        <taxon>Vitaceae</taxon>
        <taxon>Viteae</taxon>
        <taxon>Vitis</taxon>
    </lineage>
</organism>
<evidence type="ECO:0000313" key="3">
    <source>
        <dbReference type="Proteomes" id="UP000288805"/>
    </source>
</evidence>
<sequence length="236" mass="26528">MYTVKMSQKERFNLSTHIPFLQLVTRLPDLNKGGAKGHVLVSGPWRGSFDGPNGVFNLQYSLEIPNNDRQGRLVEWVDKASFTWLNKLFEISASKQNHHVHLSDKNLLVLTKDPKPFIIPVFPRVAFSSLVPDEHFVLKDLPFYIVARLADLEACHAHLEQWEKKCQEGTLRQAPIINHPVSSSTVRPPAKKKKGPIVQPIQRARTPPPASPSSSLASSSFPSSSLQRPTRTKDKD</sequence>
<evidence type="ECO:0000313" key="2">
    <source>
        <dbReference type="EMBL" id="RVW13415.1"/>
    </source>
</evidence>
<dbReference type="Proteomes" id="UP000288805">
    <property type="component" value="Unassembled WGS sequence"/>
</dbReference>